<proteinExistence type="predicted"/>
<feature type="transmembrane region" description="Helical" evidence="1">
    <location>
        <begin position="78"/>
        <end position="101"/>
    </location>
</feature>
<dbReference type="Proteomes" id="UP001597034">
    <property type="component" value="Unassembled WGS sequence"/>
</dbReference>
<evidence type="ECO:0000313" key="3">
    <source>
        <dbReference type="Proteomes" id="UP001597034"/>
    </source>
</evidence>
<name>A0ABD6DK81_9EURY</name>
<gene>
    <name evidence="2" type="ORF">ACFSBL_08195</name>
</gene>
<evidence type="ECO:0000256" key="1">
    <source>
        <dbReference type="SAM" id="Phobius"/>
    </source>
</evidence>
<keyword evidence="1" id="KW-0812">Transmembrane</keyword>
<feature type="transmembrane region" description="Helical" evidence="1">
    <location>
        <begin position="113"/>
        <end position="136"/>
    </location>
</feature>
<feature type="transmembrane region" description="Helical" evidence="1">
    <location>
        <begin position="48"/>
        <end position="72"/>
    </location>
</feature>
<comment type="caution">
    <text evidence="2">The sequence shown here is derived from an EMBL/GenBank/DDBJ whole genome shotgun (WGS) entry which is preliminary data.</text>
</comment>
<evidence type="ECO:0000313" key="2">
    <source>
        <dbReference type="EMBL" id="MFD1645659.1"/>
    </source>
</evidence>
<reference evidence="2 3" key="1">
    <citation type="journal article" date="2019" name="Int. J. Syst. Evol. Microbiol.">
        <title>The Global Catalogue of Microorganisms (GCM) 10K type strain sequencing project: providing services to taxonomists for standard genome sequencing and annotation.</title>
        <authorList>
            <consortium name="The Broad Institute Genomics Platform"/>
            <consortium name="The Broad Institute Genome Sequencing Center for Infectious Disease"/>
            <person name="Wu L."/>
            <person name="Ma J."/>
        </authorList>
    </citation>
    <scope>NUCLEOTIDE SEQUENCE [LARGE SCALE GENOMIC DNA]</scope>
    <source>
        <strain evidence="2 3">CGMCC 1.10390</strain>
    </source>
</reference>
<dbReference type="AlphaFoldDB" id="A0ABD6DK81"/>
<evidence type="ECO:0008006" key="4">
    <source>
        <dbReference type="Google" id="ProtNLM"/>
    </source>
</evidence>
<dbReference type="RefSeq" id="WP_256398826.1">
    <property type="nucleotide sequence ID" value="NZ_JANHJR010000001.1"/>
</dbReference>
<keyword evidence="1" id="KW-0472">Membrane</keyword>
<organism evidence="2 3">
    <name type="scientific">Haloarchaeobius litoreus</name>
    <dbReference type="NCBI Taxonomy" id="755306"/>
    <lineage>
        <taxon>Archaea</taxon>
        <taxon>Methanobacteriati</taxon>
        <taxon>Methanobacteriota</taxon>
        <taxon>Stenosarchaea group</taxon>
        <taxon>Halobacteria</taxon>
        <taxon>Halobacteriales</taxon>
        <taxon>Halorubellaceae</taxon>
        <taxon>Haloarchaeobius</taxon>
    </lineage>
</organism>
<dbReference type="EMBL" id="JBHUDO010000002">
    <property type="protein sequence ID" value="MFD1645659.1"/>
    <property type="molecule type" value="Genomic_DNA"/>
</dbReference>
<accession>A0ABD6DK81</accession>
<protein>
    <recommendedName>
        <fullName evidence="4">Integral membrane protein</fullName>
    </recommendedName>
</protein>
<keyword evidence="3" id="KW-1185">Reference proteome</keyword>
<keyword evidence="1" id="KW-1133">Transmembrane helix</keyword>
<feature type="transmembrane region" description="Helical" evidence="1">
    <location>
        <begin position="6"/>
        <end position="27"/>
    </location>
</feature>
<sequence>MSYLVGVSAVMAVFLVAVVGFLASRAWKGYAPGGSADSSMLRSLKGSPLVWVLSFLLVVVAVAASVVVFVSGTAAQQAVVSVVLVGVGVLLLVGYVGYGTFTSSRARGHTNAVAAMLSAWALGALLLFAITASLLLA</sequence>